<sequence>MTEIALTEAYDRLVAIARANAKNSALLVLYAEVLRKHVAELETEVEELRRRLTLNESNTD</sequence>
<proteinExistence type="predicted"/>
<dbReference type="AlphaFoldDB" id="A0A0F9TEW6"/>
<protein>
    <submittedName>
        <fullName evidence="2">Uncharacterized protein</fullName>
    </submittedName>
</protein>
<evidence type="ECO:0000256" key="1">
    <source>
        <dbReference type="SAM" id="Coils"/>
    </source>
</evidence>
<feature type="coiled-coil region" evidence="1">
    <location>
        <begin position="31"/>
        <end position="58"/>
    </location>
</feature>
<dbReference type="EMBL" id="LAZR01000344">
    <property type="protein sequence ID" value="KKN73377.1"/>
    <property type="molecule type" value="Genomic_DNA"/>
</dbReference>
<gene>
    <name evidence="2" type="ORF">LCGC14_0400800</name>
</gene>
<accession>A0A0F9TEW6</accession>
<keyword evidence="1" id="KW-0175">Coiled coil</keyword>
<comment type="caution">
    <text evidence="2">The sequence shown here is derived from an EMBL/GenBank/DDBJ whole genome shotgun (WGS) entry which is preliminary data.</text>
</comment>
<name>A0A0F9TEW6_9ZZZZ</name>
<reference evidence="2" key="1">
    <citation type="journal article" date="2015" name="Nature">
        <title>Complex archaea that bridge the gap between prokaryotes and eukaryotes.</title>
        <authorList>
            <person name="Spang A."/>
            <person name="Saw J.H."/>
            <person name="Jorgensen S.L."/>
            <person name="Zaremba-Niedzwiedzka K."/>
            <person name="Martijn J."/>
            <person name="Lind A.E."/>
            <person name="van Eijk R."/>
            <person name="Schleper C."/>
            <person name="Guy L."/>
            <person name="Ettema T.J."/>
        </authorList>
    </citation>
    <scope>NUCLEOTIDE SEQUENCE</scope>
</reference>
<evidence type="ECO:0000313" key="2">
    <source>
        <dbReference type="EMBL" id="KKN73377.1"/>
    </source>
</evidence>
<organism evidence="2">
    <name type="scientific">marine sediment metagenome</name>
    <dbReference type="NCBI Taxonomy" id="412755"/>
    <lineage>
        <taxon>unclassified sequences</taxon>
        <taxon>metagenomes</taxon>
        <taxon>ecological metagenomes</taxon>
    </lineage>
</organism>